<evidence type="ECO:0000313" key="1">
    <source>
        <dbReference type="EMBL" id="KIM57843.1"/>
    </source>
</evidence>
<dbReference type="InParanoid" id="A0A0C2Z777"/>
<reference evidence="1 2" key="1">
    <citation type="submission" date="2014-04" db="EMBL/GenBank/DDBJ databases">
        <authorList>
            <consortium name="DOE Joint Genome Institute"/>
            <person name="Kuo A."/>
            <person name="Kohler A."/>
            <person name="Nagy L.G."/>
            <person name="Floudas D."/>
            <person name="Copeland A."/>
            <person name="Barry K.W."/>
            <person name="Cichocki N."/>
            <person name="Veneault-Fourrey C."/>
            <person name="LaButti K."/>
            <person name="Lindquist E.A."/>
            <person name="Lipzen A."/>
            <person name="Lundell T."/>
            <person name="Morin E."/>
            <person name="Murat C."/>
            <person name="Sun H."/>
            <person name="Tunlid A."/>
            <person name="Henrissat B."/>
            <person name="Grigoriev I.V."/>
            <person name="Hibbett D.S."/>
            <person name="Martin F."/>
            <person name="Nordberg H.P."/>
            <person name="Cantor M.N."/>
            <person name="Hua S.X."/>
        </authorList>
    </citation>
    <scope>NUCLEOTIDE SEQUENCE [LARGE SCALE GENOMIC DNA]</scope>
    <source>
        <strain evidence="1 2">Foug A</strain>
    </source>
</reference>
<protein>
    <submittedName>
        <fullName evidence="1">Uncharacterized protein</fullName>
    </submittedName>
</protein>
<proteinExistence type="predicted"/>
<accession>A0A0C2Z777</accession>
<dbReference type="EMBL" id="KN822095">
    <property type="protein sequence ID" value="KIM57843.1"/>
    <property type="molecule type" value="Genomic_DNA"/>
</dbReference>
<dbReference type="Proteomes" id="UP000053989">
    <property type="component" value="Unassembled WGS sequence"/>
</dbReference>
<keyword evidence="2" id="KW-1185">Reference proteome</keyword>
<name>A0A0C2Z777_9AGAM</name>
<dbReference type="HOGENOM" id="CLU_2924061_0_0_1"/>
<evidence type="ECO:0000313" key="2">
    <source>
        <dbReference type="Proteomes" id="UP000053989"/>
    </source>
</evidence>
<organism evidence="1 2">
    <name type="scientific">Scleroderma citrinum Foug A</name>
    <dbReference type="NCBI Taxonomy" id="1036808"/>
    <lineage>
        <taxon>Eukaryota</taxon>
        <taxon>Fungi</taxon>
        <taxon>Dikarya</taxon>
        <taxon>Basidiomycota</taxon>
        <taxon>Agaricomycotina</taxon>
        <taxon>Agaricomycetes</taxon>
        <taxon>Agaricomycetidae</taxon>
        <taxon>Boletales</taxon>
        <taxon>Sclerodermatineae</taxon>
        <taxon>Sclerodermataceae</taxon>
        <taxon>Scleroderma</taxon>
    </lineage>
</organism>
<dbReference type="AlphaFoldDB" id="A0A0C2Z777"/>
<gene>
    <name evidence="1" type="ORF">SCLCIDRAFT_1118607</name>
</gene>
<reference evidence="2" key="2">
    <citation type="submission" date="2015-01" db="EMBL/GenBank/DDBJ databases">
        <title>Evolutionary Origins and Diversification of the Mycorrhizal Mutualists.</title>
        <authorList>
            <consortium name="DOE Joint Genome Institute"/>
            <consortium name="Mycorrhizal Genomics Consortium"/>
            <person name="Kohler A."/>
            <person name="Kuo A."/>
            <person name="Nagy L.G."/>
            <person name="Floudas D."/>
            <person name="Copeland A."/>
            <person name="Barry K.W."/>
            <person name="Cichocki N."/>
            <person name="Veneault-Fourrey C."/>
            <person name="LaButti K."/>
            <person name="Lindquist E.A."/>
            <person name="Lipzen A."/>
            <person name="Lundell T."/>
            <person name="Morin E."/>
            <person name="Murat C."/>
            <person name="Riley R."/>
            <person name="Ohm R."/>
            <person name="Sun H."/>
            <person name="Tunlid A."/>
            <person name="Henrissat B."/>
            <person name="Grigoriev I.V."/>
            <person name="Hibbett D.S."/>
            <person name="Martin F."/>
        </authorList>
    </citation>
    <scope>NUCLEOTIDE SEQUENCE [LARGE SCALE GENOMIC DNA]</scope>
    <source>
        <strain evidence="2">Foug A</strain>
    </source>
</reference>
<sequence length="61" mass="6425">MHRIKINTVACPSMAAAAGYALLTSSNWGHVARTTMVRVGMRGHVPAFSVASIHAPAQKHG</sequence>